<dbReference type="EMBL" id="LDJR01000041">
    <property type="protein sequence ID" value="OAK72246.1"/>
    <property type="molecule type" value="Genomic_DNA"/>
</dbReference>
<dbReference type="PATRIC" id="fig|217031.6.peg.2012"/>
<comment type="caution">
    <text evidence="2">The sequence shown here is derived from an EMBL/GenBank/DDBJ whole genome shotgun (WGS) entry which is preliminary data.</text>
</comment>
<dbReference type="OrthoDB" id="2412610at2"/>
<dbReference type="AlphaFoldDB" id="A0A177ZWE2"/>
<organism evidence="2 3">
    <name type="scientific">Lederbergia galactosidilytica</name>
    <dbReference type="NCBI Taxonomy" id="217031"/>
    <lineage>
        <taxon>Bacteria</taxon>
        <taxon>Bacillati</taxon>
        <taxon>Bacillota</taxon>
        <taxon>Bacilli</taxon>
        <taxon>Bacillales</taxon>
        <taxon>Bacillaceae</taxon>
        <taxon>Lederbergia</taxon>
    </lineage>
</organism>
<keyword evidence="3" id="KW-1185">Reference proteome</keyword>
<evidence type="ECO:0000313" key="3">
    <source>
        <dbReference type="Proteomes" id="UP000077881"/>
    </source>
</evidence>
<sequence>MKKKNVWKVLFFALLSINILFFFAISMFLFLAGEEEAIPESPAEDSKKMSEFLIQTNKNDLNELINYYIEKENLNGPINYSVVLSDEVELNGELNVFTSTLQLKMSFEAYALENGDLLLEQKSLSLGGIRLPVSEVLKIIRSAYKLPEWVIIQPADKQIYVSLQSMRLNNDIQVRAEKFNLEENEIVMKMLVPVE</sequence>
<dbReference type="Pfam" id="PF09911">
    <property type="entry name" value="DUF2140"/>
    <property type="match status" value="1"/>
</dbReference>
<keyword evidence="1" id="KW-0812">Transmembrane</keyword>
<evidence type="ECO:0000256" key="1">
    <source>
        <dbReference type="SAM" id="Phobius"/>
    </source>
</evidence>
<evidence type="ECO:0000313" key="2">
    <source>
        <dbReference type="EMBL" id="OAK72246.1"/>
    </source>
</evidence>
<protein>
    <recommendedName>
        <fullName evidence="4">DUF2140 family protein</fullName>
    </recommendedName>
</protein>
<keyword evidence="1" id="KW-0472">Membrane</keyword>
<evidence type="ECO:0008006" key="4">
    <source>
        <dbReference type="Google" id="ProtNLM"/>
    </source>
</evidence>
<gene>
    <name evidence="2" type="ORF">ABB05_09470</name>
</gene>
<reference evidence="2 3" key="1">
    <citation type="submission" date="2015-05" db="EMBL/GenBank/DDBJ databases">
        <title>Comparison of genome.</title>
        <authorList>
            <person name="Zheng Z."/>
            <person name="Sun M."/>
        </authorList>
    </citation>
    <scope>NUCLEOTIDE SEQUENCE [LARGE SCALE GENOMIC DNA]</scope>
    <source>
        <strain evidence="2 3">G25-74</strain>
    </source>
</reference>
<keyword evidence="1" id="KW-1133">Transmembrane helix</keyword>
<dbReference type="RefSeq" id="WP_057988146.1">
    <property type="nucleotide sequence ID" value="NZ_JAGGKH010000019.1"/>
</dbReference>
<dbReference type="STRING" id="217031.ABB05_09470"/>
<proteinExistence type="predicted"/>
<feature type="transmembrane region" description="Helical" evidence="1">
    <location>
        <begin position="9"/>
        <end position="32"/>
    </location>
</feature>
<dbReference type="Proteomes" id="UP000077881">
    <property type="component" value="Unassembled WGS sequence"/>
</dbReference>
<dbReference type="InterPro" id="IPR018672">
    <property type="entry name" value="DUF2140"/>
</dbReference>
<accession>A0A177ZWE2</accession>
<name>A0A177ZWE2_9BACI</name>